<proteinExistence type="predicted"/>
<reference evidence="1 2" key="1">
    <citation type="submission" date="2019-05" db="EMBL/GenBank/DDBJ databases">
        <authorList>
            <person name="Qu J.-H."/>
        </authorList>
    </citation>
    <scope>NUCLEOTIDE SEQUENCE [LARGE SCALE GENOMIC DNA]</scope>
    <source>
        <strain evidence="1 2">Z12</strain>
    </source>
</reference>
<evidence type="ECO:0000313" key="1">
    <source>
        <dbReference type="EMBL" id="TLU92099.1"/>
    </source>
</evidence>
<dbReference type="AlphaFoldDB" id="A0A5R9KBJ0"/>
<dbReference type="RefSeq" id="WP_138282208.1">
    <property type="nucleotide sequence ID" value="NZ_BMGE01000003.1"/>
</dbReference>
<accession>A0A5R9KBJ0</accession>
<dbReference type="OrthoDB" id="941282at2"/>
<dbReference type="EMBL" id="VCEI01000025">
    <property type="protein sequence ID" value="TLU92099.1"/>
    <property type="molecule type" value="Genomic_DNA"/>
</dbReference>
<sequence>MKKLFTLVLITLLGCKEEFTPAPVFSFADLVIRSIKIEGVSQENIVLKNDRIMITLPADYPSGSNLRVSIEPKGDFRLISDLSKGIAFEGQDVYISFASSTHDPVHFPVYVKPAAPWKVKSEGVSEVFISRYTELALTMQNFGTARSYPENQHVSVVLKNLETGDTLRFDQTSIFSDTPGESKLLFNVPGTILAADYQATVHRGGMSITAPDRISVKYGKLELSDGPWGTRRDSSAELMVNGYNIYPENTYEVEISNGFFPVKKYRLDRKGYNSLSLKLPAEITPGNYNTKLFVNGKEYEPQNYPLDFLPELYVKRTANQPALVYVSQESEFKPLGDCYYFSPVATLSRKQNLIAYISADYQNHPNATIRMKLVNAQTRKEFILTTEKPRFTSMCYINQFFSFPIPAVVENGTYEAYAISGSEGFDLETSEKMGQLVRIE</sequence>
<evidence type="ECO:0000313" key="2">
    <source>
        <dbReference type="Proteomes" id="UP000309788"/>
    </source>
</evidence>
<protein>
    <submittedName>
        <fullName evidence="1">Uncharacterized protein</fullName>
    </submittedName>
</protein>
<keyword evidence="2" id="KW-1185">Reference proteome</keyword>
<organism evidence="1 2">
    <name type="scientific">Dyadobacter sediminis</name>
    <dbReference type="NCBI Taxonomy" id="1493691"/>
    <lineage>
        <taxon>Bacteria</taxon>
        <taxon>Pseudomonadati</taxon>
        <taxon>Bacteroidota</taxon>
        <taxon>Cytophagia</taxon>
        <taxon>Cytophagales</taxon>
        <taxon>Spirosomataceae</taxon>
        <taxon>Dyadobacter</taxon>
    </lineage>
</organism>
<gene>
    <name evidence="1" type="ORF">FEM55_15225</name>
</gene>
<comment type="caution">
    <text evidence="1">The sequence shown here is derived from an EMBL/GenBank/DDBJ whole genome shotgun (WGS) entry which is preliminary data.</text>
</comment>
<name>A0A5R9KBJ0_9BACT</name>
<dbReference type="Proteomes" id="UP000309788">
    <property type="component" value="Unassembled WGS sequence"/>
</dbReference>
<dbReference type="PROSITE" id="PS51257">
    <property type="entry name" value="PROKAR_LIPOPROTEIN"/>
    <property type="match status" value="1"/>
</dbReference>